<dbReference type="RefSeq" id="WP_168007620.1">
    <property type="nucleotide sequence ID" value="NZ_JAATEP010000003.1"/>
</dbReference>
<comment type="caution">
    <text evidence="10">The sequence shown here is derived from an EMBL/GenBank/DDBJ whole genome shotgun (WGS) entry which is preliminary data.</text>
</comment>
<dbReference type="InterPro" id="IPR003439">
    <property type="entry name" value="ABC_transporter-like_ATP-bd"/>
</dbReference>
<dbReference type="PANTHER" id="PTHR24221:SF654">
    <property type="entry name" value="ATP-BINDING CASSETTE SUB-FAMILY B MEMBER 6"/>
    <property type="match status" value="1"/>
</dbReference>
<gene>
    <name evidence="10" type="ORF">HCN51_05920</name>
</gene>
<evidence type="ECO:0000256" key="3">
    <source>
        <dbReference type="ARBA" id="ARBA00022741"/>
    </source>
</evidence>
<dbReference type="Gene3D" id="1.20.1560.10">
    <property type="entry name" value="ABC transporter type 1, transmembrane domain"/>
    <property type="match status" value="1"/>
</dbReference>
<dbReference type="InterPro" id="IPR027417">
    <property type="entry name" value="P-loop_NTPase"/>
</dbReference>
<dbReference type="EMBL" id="JAATEP010000003">
    <property type="protein sequence ID" value="NJP88991.1"/>
    <property type="molecule type" value="Genomic_DNA"/>
</dbReference>
<evidence type="ECO:0000256" key="5">
    <source>
        <dbReference type="ARBA" id="ARBA00022989"/>
    </source>
</evidence>
<accession>A0ABX1AVS1</accession>
<proteinExistence type="predicted"/>
<feature type="transmembrane region" description="Helical" evidence="7">
    <location>
        <begin position="28"/>
        <end position="47"/>
    </location>
</feature>
<dbReference type="SMART" id="SM00382">
    <property type="entry name" value="AAA"/>
    <property type="match status" value="1"/>
</dbReference>
<keyword evidence="11" id="KW-1185">Reference proteome</keyword>
<feature type="transmembrane region" description="Helical" evidence="7">
    <location>
        <begin position="53"/>
        <end position="75"/>
    </location>
</feature>
<dbReference type="PROSITE" id="PS50929">
    <property type="entry name" value="ABC_TM1F"/>
    <property type="match status" value="1"/>
</dbReference>
<dbReference type="InterPro" id="IPR036640">
    <property type="entry name" value="ABC1_TM_sf"/>
</dbReference>
<feature type="transmembrane region" description="Helical" evidence="7">
    <location>
        <begin position="245"/>
        <end position="267"/>
    </location>
</feature>
<dbReference type="PANTHER" id="PTHR24221">
    <property type="entry name" value="ATP-BINDING CASSETTE SUB-FAMILY B"/>
    <property type="match status" value="1"/>
</dbReference>
<comment type="subcellular location">
    <subcellularLocation>
        <location evidence="1">Cell membrane</location>
        <topology evidence="1">Multi-pass membrane protein</topology>
    </subcellularLocation>
</comment>
<sequence>MNPQDTGGRVVHPLARALRREPRQLVRLGLWSVVEAAPAFLIGQAVARAIEDGFAAAAPMIGLAWLAALGVAWLAGAVAARQVVLAVAAVAEPFRDDLLTRVVEGALRTGTGRDSAAVARAGLQVELARDAFAAVVTTVRGFVFTVVSVVLGLLTLAPETLLLVMPPFLAGLCLFLASLPALARRQRAYLVADERLAEAMTEMAGGLRDIEACGLRDSVAARLERRVGAQAAAARGLARVSAVRTAALAAGGWLPVVLVLAGTPWLMVRGVGAGVIVGTLAYVTQSLAPALGGLVQGLGVSGVRLAVSLGRILAMAPPPAPAPPLIRPATTEIRLDAVTFAYGPHSAPVVAGLDLDVPEGDHLAIVGPSGAGKSTLASLISGLLRPGKGEVLVGGVPADRLDPAVRVLIPQEAYVFRGTLRENLLYHTPSDTGPAETGPTDAALPDAALTDAALAGAVAAVGADRLVDELGGYDAPVEPGALSAGQRQLIALARAYLAPAAVVILDEATCHLDPAAEAVAEAAFARRGGTLIVIAHRLTSALRARRILLMDGTRITLGTHEELVRTSPLYADLAGHWHPEPVS</sequence>
<evidence type="ECO:0000256" key="2">
    <source>
        <dbReference type="ARBA" id="ARBA00022692"/>
    </source>
</evidence>
<dbReference type="Proteomes" id="UP000696294">
    <property type="component" value="Unassembled WGS sequence"/>
</dbReference>
<dbReference type="InterPro" id="IPR039421">
    <property type="entry name" value="Type_1_exporter"/>
</dbReference>
<keyword evidence="4 10" id="KW-0067">ATP-binding</keyword>
<dbReference type="SUPFAM" id="SSF52540">
    <property type="entry name" value="P-loop containing nucleoside triphosphate hydrolases"/>
    <property type="match status" value="1"/>
</dbReference>
<name>A0ABX1AVS1_9ACTN</name>
<dbReference type="GO" id="GO:0005524">
    <property type="term" value="F:ATP binding"/>
    <property type="evidence" value="ECO:0007669"/>
    <property type="project" value="UniProtKB-KW"/>
</dbReference>
<evidence type="ECO:0000313" key="11">
    <source>
        <dbReference type="Proteomes" id="UP000696294"/>
    </source>
</evidence>
<evidence type="ECO:0000259" key="9">
    <source>
        <dbReference type="PROSITE" id="PS50929"/>
    </source>
</evidence>
<dbReference type="CDD" id="cd03228">
    <property type="entry name" value="ABCC_MRP_Like"/>
    <property type="match status" value="1"/>
</dbReference>
<feature type="transmembrane region" description="Helical" evidence="7">
    <location>
        <begin position="131"/>
        <end position="154"/>
    </location>
</feature>
<keyword evidence="5 7" id="KW-1133">Transmembrane helix</keyword>
<evidence type="ECO:0000256" key="6">
    <source>
        <dbReference type="ARBA" id="ARBA00023136"/>
    </source>
</evidence>
<protein>
    <submittedName>
        <fullName evidence="10">ABC transporter ATP-binding protein</fullName>
    </submittedName>
</protein>
<evidence type="ECO:0000256" key="7">
    <source>
        <dbReference type="SAM" id="Phobius"/>
    </source>
</evidence>
<reference evidence="10 11" key="1">
    <citation type="submission" date="2020-03" db="EMBL/GenBank/DDBJ databases">
        <title>WGS of actinomycetes isolated from Thailand.</title>
        <authorList>
            <person name="Thawai C."/>
        </authorList>
    </citation>
    <scope>NUCLEOTIDE SEQUENCE [LARGE SCALE GENOMIC DNA]</scope>
    <source>
        <strain evidence="10 11">FMUSA5-5</strain>
    </source>
</reference>
<feature type="domain" description="ABC transmembrane type-1" evidence="9">
    <location>
        <begin position="30"/>
        <end position="289"/>
    </location>
</feature>
<dbReference type="Pfam" id="PF00005">
    <property type="entry name" value="ABC_tran"/>
    <property type="match status" value="1"/>
</dbReference>
<dbReference type="Gene3D" id="3.40.50.300">
    <property type="entry name" value="P-loop containing nucleotide triphosphate hydrolases"/>
    <property type="match status" value="1"/>
</dbReference>
<dbReference type="InterPro" id="IPR003593">
    <property type="entry name" value="AAA+_ATPase"/>
</dbReference>
<feature type="transmembrane region" description="Helical" evidence="7">
    <location>
        <begin position="160"/>
        <end position="182"/>
    </location>
</feature>
<dbReference type="PROSITE" id="PS50893">
    <property type="entry name" value="ABC_TRANSPORTER_2"/>
    <property type="match status" value="1"/>
</dbReference>
<keyword evidence="2 7" id="KW-0812">Transmembrane</keyword>
<organism evidence="10 11">
    <name type="scientific">Nonomuraea composti</name>
    <dbReference type="NCBI Taxonomy" id="2720023"/>
    <lineage>
        <taxon>Bacteria</taxon>
        <taxon>Bacillati</taxon>
        <taxon>Actinomycetota</taxon>
        <taxon>Actinomycetes</taxon>
        <taxon>Streptosporangiales</taxon>
        <taxon>Streptosporangiaceae</taxon>
        <taxon>Nonomuraea</taxon>
    </lineage>
</organism>
<keyword evidence="6 7" id="KW-0472">Membrane</keyword>
<evidence type="ECO:0000313" key="10">
    <source>
        <dbReference type="EMBL" id="NJP88991.1"/>
    </source>
</evidence>
<feature type="domain" description="ABC transporter" evidence="8">
    <location>
        <begin position="333"/>
        <end position="576"/>
    </location>
</feature>
<dbReference type="SUPFAM" id="SSF90123">
    <property type="entry name" value="ABC transporter transmembrane region"/>
    <property type="match status" value="1"/>
</dbReference>
<keyword evidence="3" id="KW-0547">Nucleotide-binding</keyword>
<evidence type="ECO:0000259" key="8">
    <source>
        <dbReference type="PROSITE" id="PS50893"/>
    </source>
</evidence>
<evidence type="ECO:0000256" key="1">
    <source>
        <dbReference type="ARBA" id="ARBA00004651"/>
    </source>
</evidence>
<evidence type="ECO:0000256" key="4">
    <source>
        <dbReference type="ARBA" id="ARBA00022840"/>
    </source>
</evidence>
<dbReference type="InterPro" id="IPR017871">
    <property type="entry name" value="ABC_transporter-like_CS"/>
</dbReference>
<dbReference type="InterPro" id="IPR011527">
    <property type="entry name" value="ABC1_TM_dom"/>
</dbReference>
<dbReference type="PROSITE" id="PS00211">
    <property type="entry name" value="ABC_TRANSPORTER_1"/>
    <property type="match status" value="1"/>
</dbReference>